<comment type="caution">
    <text evidence="2">The sequence shown here is derived from an EMBL/GenBank/DDBJ whole genome shotgun (WGS) entry which is preliminary data.</text>
</comment>
<accession>A0AAV3Z2S9</accession>
<evidence type="ECO:0000313" key="2">
    <source>
        <dbReference type="EMBL" id="GFN88885.1"/>
    </source>
</evidence>
<gene>
    <name evidence="2" type="ORF">PoB_001539100</name>
</gene>
<feature type="domain" description="Transposable element P transposase-like GTP-binding insertion" evidence="1">
    <location>
        <begin position="3"/>
        <end position="75"/>
    </location>
</feature>
<organism evidence="2 3">
    <name type="scientific">Plakobranchus ocellatus</name>
    <dbReference type="NCBI Taxonomy" id="259542"/>
    <lineage>
        <taxon>Eukaryota</taxon>
        <taxon>Metazoa</taxon>
        <taxon>Spiralia</taxon>
        <taxon>Lophotrochozoa</taxon>
        <taxon>Mollusca</taxon>
        <taxon>Gastropoda</taxon>
        <taxon>Heterobranchia</taxon>
        <taxon>Euthyneura</taxon>
        <taxon>Panpulmonata</taxon>
        <taxon>Sacoglossa</taxon>
        <taxon>Placobranchoidea</taxon>
        <taxon>Plakobranchidae</taxon>
        <taxon>Plakobranchus</taxon>
    </lineage>
</organism>
<sequence>MAPKLTSKHMTMPPFSHLRVCLVAQVLSHSVDAGISAMVTLKALPPEAIETAKFAEQFDRLINFFNSSGLKSKNVMGHGITPCSTHIAFLAQSLEWLTQVKCNNGAQSLPCLDGWRLNVSVYFSCGKICGKIWDLVSPSQVGLTKTACKIFLLSFAVKAAIASTLTHVSLKLPLDSAWSIL</sequence>
<protein>
    <submittedName>
        <fullName evidence="2">Transposable element p transposase</fullName>
    </submittedName>
</protein>
<evidence type="ECO:0000259" key="1">
    <source>
        <dbReference type="Pfam" id="PF21788"/>
    </source>
</evidence>
<keyword evidence="3" id="KW-1185">Reference proteome</keyword>
<dbReference type="EMBL" id="BLXT01001882">
    <property type="protein sequence ID" value="GFN88885.1"/>
    <property type="molecule type" value="Genomic_DNA"/>
</dbReference>
<proteinExistence type="predicted"/>
<name>A0AAV3Z2S9_9GAST</name>
<reference evidence="2 3" key="1">
    <citation type="journal article" date="2021" name="Elife">
        <title>Chloroplast acquisition without the gene transfer in kleptoplastic sea slugs, Plakobranchus ocellatus.</title>
        <authorList>
            <person name="Maeda T."/>
            <person name="Takahashi S."/>
            <person name="Yoshida T."/>
            <person name="Shimamura S."/>
            <person name="Takaki Y."/>
            <person name="Nagai Y."/>
            <person name="Toyoda A."/>
            <person name="Suzuki Y."/>
            <person name="Arimoto A."/>
            <person name="Ishii H."/>
            <person name="Satoh N."/>
            <person name="Nishiyama T."/>
            <person name="Hasebe M."/>
            <person name="Maruyama T."/>
            <person name="Minagawa J."/>
            <person name="Obokata J."/>
            <person name="Shigenobu S."/>
        </authorList>
    </citation>
    <scope>NUCLEOTIDE SEQUENCE [LARGE SCALE GENOMIC DNA]</scope>
</reference>
<dbReference type="InterPro" id="IPR048366">
    <property type="entry name" value="TNP-like_GBD"/>
</dbReference>
<dbReference type="Pfam" id="PF21788">
    <property type="entry name" value="TNP-like_GBD"/>
    <property type="match status" value="1"/>
</dbReference>
<dbReference type="Proteomes" id="UP000735302">
    <property type="component" value="Unassembled WGS sequence"/>
</dbReference>
<evidence type="ECO:0000313" key="3">
    <source>
        <dbReference type="Proteomes" id="UP000735302"/>
    </source>
</evidence>
<dbReference type="AlphaFoldDB" id="A0AAV3Z2S9"/>